<evidence type="ECO:0000256" key="4">
    <source>
        <dbReference type="ARBA" id="ARBA00022842"/>
    </source>
</evidence>
<gene>
    <name evidence="7" type="ORF">AN936_02490</name>
</gene>
<dbReference type="PANTHER" id="PTHR42742">
    <property type="entry name" value="TRANSCRIPTIONAL REPRESSOR MPRA"/>
    <property type="match status" value="1"/>
</dbReference>
<keyword evidence="2" id="KW-0479">Metal-binding</keyword>
<comment type="catalytic activity">
    <reaction evidence="6">
        <text>D-fructose + ATP = D-fructose 6-phosphate + ADP + H(+)</text>
        <dbReference type="Rhea" id="RHEA:16125"/>
        <dbReference type="ChEBI" id="CHEBI:15378"/>
        <dbReference type="ChEBI" id="CHEBI:30616"/>
        <dbReference type="ChEBI" id="CHEBI:37721"/>
        <dbReference type="ChEBI" id="CHEBI:61527"/>
        <dbReference type="ChEBI" id="CHEBI:456216"/>
        <dbReference type="EC" id="2.7.1.4"/>
    </reaction>
</comment>
<proteinExistence type="predicted"/>
<dbReference type="KEGG" id="smag:AN936_02490"/>
<keyword evidence="7" id="KW-0808">Transferase</keyword>
<evidence type="ECO:0000256" key="6">
    <source>
        <dbReference type="ARBA" id="ARBA00048451"/>
    </source>
</evidence>
<protein>
    <recommendedName>
        <fullName evidence="5">fructokinase</fullName>
        <ecNumber evidence="5">2.7.1.4</ecNumber>
    </recommendedName>
</protein>
<dbReference type="EMBL" id="CP012700">
    <property type="protein sequence ID" value="ALH79280.1"/>
    <property type="molecule type" value="Genomic_DNA"/>
</dbReference>
<dbReference type="Gene3D" id="3.30.420.40">
    <property type="match status" value="2"/>
</dbReference>
<keyword evidence="7" id="KW-0418">Kinase</keyword>
<accession>A0A0N9UUZ1</accession>
<evidence type="ECO:0000256" key="1">
    <source>
        <dbReference type="ARBA" id="ARBA00001946"/>
    </source>
</evidence>
<dbReference type="InterPro" id="IPR051804">
    <property type="entry name" value="Carb_Metab_Reg_Kinase/Isom"/>
</dbReference>
<dbReference type="GO" id="GO:0008865">
    <property type="term" value="F:fructokinase activity"/>
    <property type="evidence" value="ECO:0007669"/>
    <property type="project" value="UniProtKB-EC"/>
</dbReference>
<dbReference type="InterPro" id="IPR049874">
    <property type="entry name" value="ROK_cs"/>
</dbReference>
<evidence type="ECO:0000256" key="2">
    <source>
        <dbReference type="ARBA" id="ARBA00022723"/>
    </source>
</evidence>
<dbReference type="InterPro" id="IPR000600">
    <property type="entry name" value="ROK"/>
</dbReference>
<sequence>MVPMKTIAGIELGGTKALAVLARGSEILASARFATTTPNETLGALVDTLEGWKRREGFAALGIASFGPLRLDPGATDFGTMLATPKAGWSGADIAGALGAVADCPWRIDTDVNAAALAEWRWGAGQGLDSLCYLTLGTGVGGGLLLGGRPVHGALHPEIGHLRLRRANGDEFSGSCPFHGDCIEGLLSGPALQARFGRAGEEIRADDPRWSFVAHDLAQLIGALLLVTSPQKILIGGGIGMGRSFLLERAWQHVVADLAGYLPFVPGDAAEDLVTLPALGDRAGPLGAVALGEAVLIDARTKEGKF</sequence>
<dbReference type="PANTHER" id="PTHR42742:SF3">
    <property type="entry name" value="FRUCTOKINASE"/>
    <property type="match status" value="1"/>
</dbReference>
<dbReference type="CDD" id="cd24067">
    <property type="entry name" value="ASKHA_NBD_ROK_BsFRK-like"/>
    <property type="match status" value="1"/>
</dbReference>
<comment type="cofactor">
    <cofactor evidence="1">
        <name>Mg(2+)</name>
        <dbReference type="ChEBI" id="CHEBI:18420"/>
    </cofactor>
</comment>
<evidence type="ECO:0000256" key="5">
    <source>
        <dbReference type="ARBA" id="ARBA00038887"/>
    </source>
</evidence>
<dbReference type="Pfam" id="PF00480">
    <property type="entry name" value="ROK"/>
    <property type="match status" value="1"/>
</dbReference>
<dbReference type="InterPro" id="IPR043129">
    <property type="entry name" value="ATPase_NBD"/>
</dbReference>
<evidence type="ECO:0000313" key="7">
    <source>
        <dbReference type="EMBL" id="ALH79280.1"/>
    </source>
</evidence>
<name>A0A0N9UUZ1_SPHMC</name>
<keyword evidence="4" id="KW-0460">Magnesium</keyword>
<dbReference type="SUPFAM" id="SSF53067">
    <property type="entry name" value="Actin-like ATPase domain"/>
    <property type="match status" value="1"/>
</dbReference>
<dbReference type="PROSITE" id="PS01125">
    <property type="entry name" value="ROK"/>
    <property type="match status" value="1"/>
</dbReference>
<reference evidence="7 8" key="1">
    <citation type="journal article" date="2015" name="Genome Announc.">
        <title>Complete Genome Sequence of Polypropylene Glycol- and Polyethylene Glycol-Degrading Sphingopyxis macrogoltabida Strain EY-1.</title>
        <authorList>
            <person name="Ohtsubo Y."/>
            <person name="Nagata Y."/>
            <person name="Numata M."/>
            <person name="Tsuchikane K."/>
            <person name="Hosoyama A."/>
            <person name="Yamazoe A."/>
            <person name="Tsuda M."/>
            <person name="Fujita N."/>
            <person name="Kawai F."/>
        </authorList>
    </citation>
    <scope>NUCLEOTIDE SEQUENCE [LARGE SCALE GENOMIC DNA]</scope>
    <source>
        <strain evidence="7 8">EY-1</strain>
    </source>
</reference>
<dbReference type="Proteomes" id="UP000058074">
    <property type="component" value="Chromosome"/>
</dbReference>
<dbReference type="AlphaFoldDB" id="A0A0N9UUZ1"/>
<dbReference type="GO" id="GO:0046872">
    <property type="term" value="F:metal ion binding"/>
    <property type="evidence" value="ECO:0007669"/>
    <property type="project" value="UniProtKB-KW"/>
</dbReference>
<keyword evidence="3" id="KW-0862">Zinc</keyword>
<dbReference type="EC" id="2.7.1.4" evidence="5"/>
<dbReference type="OrthoDB" id="9783435at2"/>
<evidence type="ECO:0000313" key="8">
    <source>
        <dbReference type="Proteomes" id="UP000058074"/>
    </source>
</evidence>
<evidence type="ECO:0000256" key="3">
    <source>
        <dbReference type="ARBA" id="ARBA00022833"/>
    </source>
</evidence>
<dbReference type="PATRIC" id="fig|33050.5.peg.520"/>
<organism evidence="7 8">
    <name type="scientific">Sphingopyxis macrogoltabida</name>
    <name type="common">Sphingomonas macrogoltabidus</name>
    <dbReference type="NCBI Taxonomy" id="33050"/>
    <lineage>
        <taxon>Bacteria</taxon>
        <taxon>Pseudomonadati</taxon>
        <taxon>Pseudomonadota</taxon>
        <taxon>Alphaproteobacteria</taxon>
        <taxon>Sphingomonadales</taxon>
        <taxon>Sphingomonadaceae</taxon>
        <taxon>Sphingopyxis</taxon>
    </lineage>
</organism>